<dbReference type="InterPro" id="IPR052155">
    <property type="entry name" value="Biofilm_reg_signaling"/>
</dbReference>
<feature type="domain" description="GGDEF" evidence="4">
    <location>
        <begin position="290"/>
        <end position="430"/>
    </location>
</feature>
<dbReference type="PROSITE" id="PS50883">
    <property type="entry name" value="EAL"/>
    <property type="match status" value="1"/>
</dbReference>
<keyword evidence="1" id="KW-0472">Membrane</keyword>
<reference evidence="5 6" key="2">
    <citation type="journal article" date="2016" name="Genome Announc.">
        <title>Complete Genome Sequence of a Strain of Azospirillum thiophilum Isolated from a Sulfide Spring.</title>
        <authorList>
            <person name="Fomenkov A."/>
            <person name="Vincze T."/>
            <person name="Grabovich M."/>
            <person name="Anton B.P."/>
            <person name="Dubinina G."/>
            <person name="Orlova M."/>
            <person name="Belousova E."/>
            <person name="Roberts R.J."/>
        </authorList>
    </citation>
    <scope>NUCLEOTIDE SEQUENCE [LARGE SCALE GENOMIC DNA]</scope>
    <source>
        <strain evidence="5 6">BV-S</strain>
    </source>
</reference>
<dbReference type="RefSeq" id="WP_045583898.1">
    <property type="nucleotide sequence ID" value="NZ_CP012404.1"/>
</dbReference>
<dbReference type="InterPro" id="IPR035919">
    <property type="entry name" value="EAL_sf"/>
</dbReference>
<dbReference type="SMART" id="SM00267">
    <property type="entry name" value="GGDEF"/>
    <property type="match status" value="1"/>
</dbReference>
<evidence type="ECO:0000259" key="4">
    <source>
        <dbReference type="PROSITE" id="PS50887"/>
    </source>
</evidence>
<dbReference type="EMBL" id="CP012404">
    <property type="protein sequence ID" value="ALG74259.1"/>
    <property type="molecule type" value="Genomic_DNA"/>
</dbReference>
<evidence type="ECO:0000313" key="6">
    <source>
        <dbReference type="Proteomes" id="UP000069935"/>
    </source>
</evidence>
<feature type="transmembrane region" description="Helical" evidence="1">
    <location>
        <begin position="14"/>
        <end position="35"/>
    </location>
</feature>
<name>A0AAC9EYB9_9PROT</name>
<dbReference type="PANTHER" id="PTHR44757">
    <property type="entry name" value="DIGUANYLATE CYCLASE DGCP"/>
    <property type="match status" value="1"/>
</dbReference>
<keyword evidence="6" id="KW-1185">Reference proteome</keyword>
<dbReference type="Gene3D" id="3.30.70.270">
    <property type="match status" value="1"/>
</dbReference>
<dbReference type="PROSITE" id="PS50887">
    <property type="entry name" value="GGDEF"/>
    <property type="match status" value="1"/>
</dbReference>
<dbReference type="SMART" id="SM00052">
    <property type="entry name" value="EAL"/>
    <property type="match status" value="1"/>
</dbReference>
<keyword evidence="1" id="KW-1133">Transmembrane helix</keyword>
<dbReference type="GO" id="GO:0007165">
    <property type="term" value="P:signal transduction"/>
    <property type="evidence" value="ECO:0007669"/>
    <property type="project" value="InterPro"/>
</dbReference>
<dbReference type="CDD" id="cd01949">
    <property type="entry name" value="GGDEF"/>
    <property type="match status" value="1"/>
</dbReference>
<dbReference type="CDD" id="cd01948">
    <property type="entry name" value="EAL"/>
    <property type="match status" value="1"/>
</dbReference>
<gene>
    <name evidence="5" type="ORF">AL072_25185</name>
</gene>
<dbReference type="InterPro" id="IPR043128">
    <property type="entry name" value="Rev_trsase/Diguanyl_cyclase"/>
</dbReference>
<evidence type="ECO:0000259" key="2">
    <source>
        <dbReference type="PROSITE" id="PS50883"/>
    </source>
</evidence>
<accession>A0AAC9EYB9</accession>
<dbReference type="InterPro" id="IPR029787">
    <property type="entry name" value="Nucleotide_cyclase"/>
</dbReference>
<dbReference type="InterPro" id="IPR003660">
    <property type="entry name" value="HAMP_dom"/>
</dbReference>
<dbReference type="Proteomes" id="UP000069935">
    <property type="component" value="Chromosome 4"/>
</dbReference>
<feature type="domain" description="HAMP" evidence="3">
    <location>
        <begin position="194"/>
        <end position="250"/>
    </location>
</feature>
<reference evidence="6" key="1">
    <citation type="submission" date="2015-08" db="EMBL/GenBank/DDBJ databases">
        <title>Complete Genome Sequence of Azospirillum thiophilum BV-S.</title>
        <authorList>
            <person name="Fomenkov A."/>
            <person name="Vincze T."/>
            <person name="Grabovich M."/>
            <person name="Dubinina G."/>
            <person name="Orlova M."/>
            <person name="Belousova E."/>
            <person name="Roberts R.J."/>
        </authorList>
    </citation>
    <scope>NUCLEOTIDE SEQUENCE [LARGE SCALE GENOMIC DNA]</scope>
    <source>
        <strain evidence="6">BV-S</strain>
    </source>
</reference>
<proteinExistence type="predicted"/>
<dbReference type="SUPFAM" id="SSF55073">
    <property type="entry name" value="Nucleotide cyclase"/>
    <property type="match status" value="1"/>
</dbReference>
<dbReference type="Pfam" id="PF00563">
    <property type="entry name" value="EAL"/>
    <property type="match status" value="1"/>
</dbReference>
<feature type="domain" description="EAL" evidence="2">
    <location>
        <begin position="439"/>
        <end position="688"/>
    </location>
</feature>
<organism evidence="5 6">
    <name type="scientific">Azospirillum thiophilum</name>
    <dbReference type="NCBI Taxonomy" id="528244"/>
    <lineage>
        <taxon>Bacteria</taxon>
        <taxon>Pseudomonadati</taxon>
        <taxon>Pseudomonadota</taxon>
        <taxon>Alphaproteobacteria</taxon>
        <taxon>Rhodospirillales</taxon>
        <taxon>Azospirillaceae</taxon>
        <taxon>Azospirillum</taxon>
    </lineage>
</organism>
<feature type="transmembrane region" description="Helical" evidence="1">
    <location>
        <begin position="166"/>
        <end position="192"/>
    </location>
</feature>
<dbReference type="PROSITE" id="PS50885">
    <property type="entry name" value="HAMP"/>
    <property type="match status" value="1"/>
</dbReference>
<protein>
    <submittedName>
        <fullName evidence="5">Diguanylate cyclase</fullName>
    </submittedName>
</protein>
<keyword evidence="1" id="KW-0812">Transmembrane</keyword>
<dbReference type="GO" id="GO:0016020">
    <property type="term" value="C:membrane"/>
    <property type="evidence" value="ECO:0007669"/>
    <property type="project" value="InterPro"/>
</dbReference>
<evidence type="ECO:0000313" key="5">
    <source>
        <dbReference type="EMBL" id="ALG74259.1"/>
    </source>
</evidence>
<dbReference type="NCBIfam" id="TIGR00254">
    <property type="entry name" value="GGDEF"/>
    <property type="match status" value="1"/>
</dbReference>
<dbReference type="AlphaFoldDB" id="A0AAC9EYB9"/>
<evidence type="ECO:0000256" key="1">
    <source>
        <dbReference type="SAM" id="Phobius"/>
    </source>
</evidence>
<dbReference type="InterPro" id="IPR000160">
    <property type="entry name" value="GGDEF_dom"/>
</dbReference>
<dbReference type="PANTHER" id="PTHR44757:SF2">
    <property type="entry name" value="BIOFILM ARCHITECTURE MAINTENANCE PROTEIN MBAA"/>
    <property type="match status" value="1"/>
</dbReference>
<dbReference type="KEGG" id="ati:AL072_25185"/>
<dbReference type="InterPro" id="IPR001633">
    <property type="entry name" value="EAL_dom"/>
</dbReference>
<dbReference type="Pfam" id="PF00990">
    <property type="entry name" value="GGDEF"/>
    <property type="match status" value="1"/>
</dbReference>
<sequence>MAIPVLRSLTLKQAIHAVLAAFVIGFAITAVEFAWTASRERATALARLEDAVALVEGPAAGAAWQIDGVLAGQVLDGMIRTDAAWAEIRLIDGTLLARRERASPPATPLERAATALLFRDPPVVVHDLFPPSAGHPAGDRSPPDGAAGRVGRLIVGIDTGRAASGFLAYASAALVAGTLRNLLVGLAMAAVFHRLLTRPLLQIGRAVARIDPEKPYGQPLAVPRGHADDELGFVIARFNHTLGLLEREHDELRRLATRCPLTGLANRALLLDRLDHAIELAERARAAGAGRLAVLYVDLDRFKRVNDSLGHGVGDALLCRVAERLNASVRRCDTVGRLGGDEFLVVLERVADGEEAAMVAQRLLDTLSMVTEVAEHRVHITASVGVALHQAQAGQAQGGQTDSAGLMRMADSAMQAAKNAGGNRFVFYTRDMTDRAEARLRLESGLREAVAARSFELVYQPKVEASGGRLTGFEALIRWRHEGVPISPGDFIPVAEDTGLIIEIGRWVLEEACRTATRWALDHGPVPVAVNVSARQLADPGFARQVEQVLQRHGTPPDLLELEITETVIMKDVRHHLPTLNRLRALGVRIAIDDFGTGYSSLAYLRQLPVDVLKIDRSFVNDLPHAPDIASTVIALAQRLLLSTVAEGVETAEQRHWLAEAGCDCLQGYLISRPLSADAAEAMIMTAFACDEALPLSA</sequence>
<evidence type="ECO:0000259" key="3">
    <source>
        <dbReference type="PROSITE" id="PS50885"/>
    </source>
</evidence>
<dbReference type="SUPFAM" id="SSF141868">
    <property type="entry name" value="EAL domain-like"/>
    <property type="match status" value="1"/>
</dbReference>
<dbReference type="Gene3D" id="3.20.20.450">
    <property type="entry name" value="EAL domain"/>
    <property type="match status" value="1"/>
</dbReference>